<feature type="transmembrane region" description="Helical" evidence="9">
    <location>
        <begin position="973"/>
        <end position="994"/>
    </location>
</feature>
<dbReference type="GO" id="GO:0009897">
    <property type="term" value="C:external side of plasma membrane"/>
    <property type="evidence" value="ECO:0007669"/>
    <property type="project" value="TreeGrafter"/>
</dbReference>
<dbReference type="PANTHER" id="PTHR10269:SF12">
    <property type="entry name" value="GLIAL CELL LINE-DERIVED NEUROTROPHIC FAMILY RECEPTOR-LIKE, ISOFORM E"/>
    <property type="match status" value="1"/>
</dbReference>
<evidence type="ECO:0000256" key="5">
    <source>
        <dbReference type="ARBA" id="ARBA00023136"/>
    </source>
</evidence>
<keyword evidence="4" id="KW-0732">Signal</keyword>
<sequence length="995" mass="114685">MCNFFNSYLYFISLIHLPYYLTQTDWDIRANVIFPPPSSSSPTTPIPVVPQKSTIYNVGNEMKNVVTESSRTNILQSVDEVIEKQETRIDCLEALHNCELFSGICKVDVDIFKTFCGDWTDERSLMGCQRKYLRECQSALRTMNLGRPGLKHCICDSRSSRSIDDLTKCNLLRKNLNNHPCLAEPPIFLRELHTSGNFRHESRKEIKPESKPTQSTSNMNTNVKRLNTTSLLVEPFVSSIPMTTESPITMNMLSSVGSPNSELVDQHLNKNKQNTSCLDLLENCTKLPACAIALNKFRALCTVRTCNKLKSQCLEASKKFLQLKTHMNCDCKSELNEGRYRRCLDYKEAVIDNKCVEISSNQEINLVNGNELEYSFVNMNLEKNLATIPVSPDYHTAVQNNSTTLENETLSVLHQSHFISSNISGQRSNELTDIETIVSETWDNKMECYSIFYECLREPVCLQHFVNLRYGCAQMNRQFIACRNPNQCINSLELFYKETNSLVNKAISCTCTVSDLDCQQIQNVFVPRCIRQSYGLRMDCYQAWVKCQNDPVCRTSYDLLVSECQTSNGLCYLNPSACLNSYRRLWSGPWAGGCSCEVTRPKLNPSNNVLTGCSEFGRILTQPPCVEITPETHQLGSPTLTHNPLYCKMMKKLQMPSEDFVRIPSLRVYQEEEQLARNCSLLCNCHVGCRYEMCYGTEMKIWHAYSLSNRTSQNVTFPTRIQTINIYQANLSLGCLYLPKFNRHCVCYAYDHVVCDVFIPKNQYFLTGHKLLIDFDVEMYSTTIDLLADDKSLSEYEFYGSIIQLEFLLTNFLAHLFGQKSCRLILSAYQTIDDKHFWLKQHSTNNNSNKLLKRLEYLLAINLDTSFPTENKTSLCINLLEVLTIMINDQYPQIRYHVKFSTFQKSILKAPGFNEHYDLDRTLDKTYRLQQLQRQQQQQQQQQQETQAWRHIRTSVQMQSNNKLEKNNSHKTYVLSYSMCSILLIFTMSTNFFLK</sequence>
<dbReference type="AlphaFoldDB" id="A0A922INP7"/>
<keyword evidence="9" id="KW-0812">Transmembrane</keyword>
<reference evidence="11" key="1">
    <citation type="journal article" date="2012" name="Nat. Genet.">
        <title>Whole-genome sequence of Schistosoma haematobium.</title>
        <authorList>
            <person name="Young N.D."/>
            <person name="Jex A.R."/>
            <person name="Li B."/>
            <person name="Liu S."/>
            <person name="Yang L."/>
            <person name="Xiong Z."/>
            <person name="Li Y."/>
            <person name="Cantacessi C."/>
            <person name="Hall R.S."/>
            <person name="Xu X."/>
            <person name="Chen F."/>
            <person name="Wu X."/>
            <person name="Zerlotini A."/>
            <person name="Oliveira G."/>
            <person name="Hofmann A."/>
            <person name="Zhang G."/>
            <person name="Fang X."/>
            <person name="Kang Y."/>
            <person name="Campbell B.E."/>
            <person name="Loukas A."/>
            <person name="Ranganathan S."/>
            <person name="Rollinson D."/>
            <person name="Rinaldi G."/>
            <person name="Brindley P.J."/>
            <person name="Yang H."/>
            <person name="Wang J."/>
            <person name="Wang J."/>
            <person name="Gasser R.B."/>
        </authorList>
    </citation>
    <scope>NUCLEOTIDE SEQUENCE</scope>
</reference>
<feature type="compositionally biased region" description="Basic and acidic residues" evidence="8">
    <location>
        <begin position="199"/>
        <end position="210"/>
    </location>
</feature>
<comment type="caution">
    <text evidence="11">The sequence shown here is derived from an EMBL/GenBank/DDBJ whole genome shotgun (WGS) entry which is preliminary data.</text>
</comment>
<dbReference type="PANTHER" id="PTHR10269">
    <property type="entry name" value="GDNF RECEPTOR ALPHA"/>
    <property type="match status" value="1"/>
</dbReference>
<feature type="compositionally biased region" description="Polar residues" evidence="8">
    <location>
        <begin position="211"/>
        <end position="220"/>
    </location>
</feature>
<dbReference type="GO" id="GO:0007169">
    <property type="term" value="P:cell surface receptor protein tyrosine kinase signaling pathway"/>
    <property type="evidence" value="ECO:0007669"/>
    <property type="project" value="UniProtKB-ARBA"/>
</dbReference>
<gene>
    <name evidence="11" type="ORF">MS3_00007848</name>
</gene>
<feature type="region of interest" description="Disordered" evidence="8">
    <location>
        <begin position="199"/>
        <end position="220"/>
    </location>
</feature>
<evidence type="ECO:0000256" key="7">
    <source>
        <dbReference type="ARBA" id="ARBA00023180"/>
    </source>
</evidence>
<dbReference type="KEGG" id="shx:MS3_00007848"/>
<protein>
    <recommendedName>
        <fullName evidence="10">GDNF/GAS1 domain-containing protein</fullName>
    </recommendedName>
</protein>
<reference evidence="11" key="2">
    <citation type="journal article" date="2019" name="Gigascience">
        <title>High-quality Schistosoma haematobium genome achieved by single-molecule and long-range sequencing.</title>
        <authorList>
            <person name="Stroehlein A.J."/>
            <person name="Korhonen P.K."/>
            <person name="Chong T.M."/>
            <person name="Lim Y.L."/>
            <person name="Chan K.G."/>
            <person name="Webster B."/>
            <person name="Rollinson D."/>
            <person name="Brindley P.J."/>
            <person name="Gasser R.B."/>
            <person name="Young N.D."/>
        </authorList>
    </citation>
    <scope>NUCLEOTIDE SEQUENCE</scope>
</reference>
<dbReference type="GeneID" id="24588493"/>
<evidence type="ECO:0000313" key="11">
    <source>
        <dbReference type="EMBL" id="KAH9583464.1"/>
    </source>
</evidence>
<proteinExistence type="inferred from homology"/>
<dbReference type="CTD" id="24588493"/>
<dbReference type="InterPro" id="IPR037193">
    <property type="entry name" value="GDNF_alpha"/>
</dbReference>
<comment type="similarity">
    <text evidence="2">Belongs to the GDNFR family.</text>
</comment>
<reference evidence="11" key="4">
    <citation type="journal article" date="2022" name="PLoS Pathog.">
        <title>Chromosome-level genome of Schistosoma haematobium underpins genome-wide explorations of molecular variation.</title>
        <authorList>
            <person name="Stroehlein A.J."/>
            <person name="Korhonen P.K."/>
            <person name="Lee V.V."/>
            <person name="Ralph S.A."/>
            <person name="Mentink-Kane M."/>
            <person name="You H."/>
            <person name="McManus D.P."/>
            <person name="Tchuente L.T."/>
            <person name="Stothard J.R."/>
            <person name="Kaur P."/>
            <person name="Dudchenko O."/>
            <person name="Aiden E.L."/>
            <person name="Yang B."/>
            <person name="Yang H."/>
            <person name="Emery A.M."/>
            <person name="Webster B.L."/>
            <person name="Brindley P.J."/>
            <person name="Rollinson D."/>
            <person name="Chang B.C.H."/>
            <person name="Gasser R.B."/>
            <person name="Young N.D."/>
        </authorList>
    </citation>
    <scope>NUCLEOTIDE SEQUENCE</scope>
</reference>
<keyword evidence="7" id="KW-0325">Glycoprotein</keyword>
<name>A0A922INP7_SCHHA</name>
<dbReference type="RefSeq" id="XP_051066760.1">
    <property type="nucleotide sequence ID" value="XM_051216193.1"/>
</dbReference>
<dbReference type="EMBL" id="AMPZ03000005">
    <property type="protein sequence ID" value="KAH9583464.1"/>
    <property type="molecule type" value="Genomic_DNA"/>
</dbReference>
<keyword evidence="5 9" id="KW-0472">Membrane</keyword>
<dbReference type="SUPFAM" id="SSF110035">
    <property type="entry name" value="GDNF receptor-like"/>
    <property type="match status" value="1"/>
</dbReference>
<keyword evidence="12" id="KW-1185">Reference proteome</keyword>
<evidence type="ECO:0000259" key="10">
    <source>
        <dbReference type="Pfam" id="PF02351"/>
    </source>
</evidence>
<evidence type="ECO:0000256" key="2">
    <source>
        <dbReference type="ARBA" id="ARBA00005961"/>
    </source>
</evidence>
<dbReference type="InterPro" id="IPR016017">
    <property type="entry name" value="GDNF/GAS1"/>
</dbReference>
<dbReference type="GO" id="GO:0038023">
    <property type="term" value="F:signaling receptor activity"/>
    <property type="evidence" value="ECO:0007669"/>
    <property type="project" value="InterPro"/>
</dbReference>
<keyword evidence="9" id="KW-1133">Transmembrane helix</keyword>
<evidence type="ECO:0000256" key="1">
    <source>
        <dbReference type="ARBA" id="ARBA00004236"/>
    </source>
</evidence>
<evidence type="ECO:0000256" key="9">
    <source>
        <dbReference type="SAM" id="Phobius"/>
    </source>
</evidence>
<keyword evidence="3" id="KW-1003">Cell membrane</keyword>
<evidence type="ECO:0000256" key="8">
    <source>
        <dbReference type="SAM" id="MobiDB-lite"/>
    </source>
</evidence>
<dbReference type="Proteomes" id="UP000471633">
    <property type="component" value="Unassembled WGS sequence"/>
</dbReference>
<evidence type="ECO:0000256" key="3">
    <source>
        <dbReference type="ARBA" id="ARBA00022475"/>
    </source>
</evidence>
<dbReference type="GO" id="GO:0007399">
    <property type="term" value="P:nervous system development"/>
    <property type="evidence" value="ECO:0007669"/>
    <property type="project" value="TreeGrafter"/>
</dbReference>
<dbReference type="GO" id="GO:0043235">
    <property type="term" value="C:receptor complex"/>
    <property type="evidence" value="ECO:0007669"/>
    <property type="project" value="TreeGrafter"/>
</dbReference>
<evidence type="ECO:0000256" key="6">
    <source>
        <dbReference type="ARBA" id="ARBA00023170"/>
    </source>
</evidence>
<feature type="domain" description="GDNF/GAS1" evidence="10">
    <location>
        <begin position="448"/>
        <end position="526"/>
    </location>
</feature>
<comment type="subcellular location">
    <subcellularLocation>
        <location evidence="1">Cell membrane</location>
    </subcellularLocation>
</comment>
<dbReference type="Pfam" id="PF02351">
    <property type="entry name" value="GDNF"/>
    <property type="match status" value="1"/>
</dbReference>
<organism evidence="11 12">
    <name type="scientific">Schistosoma haematobium</name>
    <name type="common">Blood fluke</name>
    <dbReference type="NCBI Taxonomy" id="6185"/>
    <lineage>
        <taxon>Eukaryota</taxon>
        <taxon>Metazoa</taxon>
        <taxon>Spiralia</taxon>
        <taxon>Lophotrochozoa</taxon>
        <taxon>Platyhelminthes</taxon>
        <taxon>Trematoda</taxon>
        <taxon>Digenea</taxon>
        <taxon>Strigeidida</taxon>
        <taxon>Schistosomatoidea</taxon>
        <taxon>Schistosomatidae</taxon>
        <taxon>Schistosoma</taxon>
    </lineage>
</organism>
<keyword evidence="6" id="KW-0675">Receptor</keyword>
<dbReference type="InterPro" id="IPR003438">
    <property type="entry name" value="GDNF_rcpt"/>
</dbReference>
<dbReference type="OrthoDB" id="6279008at2759"/>
<accession>A0A922INP7</accession>
<reference evidence="11" key="3">
    <citation type="submission" date="2021-06" db="EMBL/GenBank/DDBJ databases">
        <title>Chromosome-level genome assembly for S. haematobium.</title>
        <authorList>
            <person name="Stroehlein A.J."/>
        </authorList>
    </citation>
    <scope>NUCLEOTIDE SEQUENCE</scope>
</reference>
<evidence type="ECO:0000313" key="12">
    <source>
        <dbReference type="Proteomes" id="UP000471633"/>
    </source>
</evidence>
<evidence type="ECO:0000256" key="4">
    <source>
        <dbReference type="ARBA" id="ARBA00022729"/>
    </source>
</evidence>